<keyword evidence="3" id="KW-0804">Transcription</keyword>
<reference evidence="6" key="1">
    <citation type="journal article" date="2019" name="Int. J. Syst. Evol. Microbiol.">
        <title>The Global Catalogue of Microorganisms (GCM) 10K type strain sequencing project: providing services to taxonomists for standard genome sequencing and annotation.</title>
        <authorList>
            <consortium name="The Broad Institute Genomics Platform"/>
            <consortium name="The Broad Institute Genome Sequencing Center for Infectious Disease"/>
            <person name="Wu L."/>
            <person name="Ma J."/>
        </authorList>
    </citation>
    <scope>NUCLEOTIDE SEQUENCE [LARGE SCALE GENOMIC DNA]</scope>
    <source>
        <strain evidence="6">CGMCC 4.7643</strain>
    </source>
</reference>
<keyword evidence="2" id="KW-0238">DNA-binding</keyword>
<dbReference type="InterPro" id="IPR039422">
    <property type="entry name" value="MarR/SlyA-like"/>
</dbReference>
<sequence>MSTEKAPTGAELADALRRITHVMRRYAGAPYARKGWPTAQVQLLLVVDMLGDRPRMGEVRERLGVTGRAITSAVDALERDGLLRREPDPTDRRASLLAITESGRERLKEIERIQRTHADDTFSVLEAEERRTLLELLSRLEAHIATQG</sequence>
<keyword evidence="6" id="KW-1185">Reference proteome</keyword>
<dbReference type="PANTHER" id="PTHR33164:SF103">
    <property type="entry name" value="REGULATORY PROTEIN MARR"/>
    <property type="match status" value="1"/>
</dbReference>
<accession>A0ABW5GKX8</accession>
<dbReference type="PRINTS" id="PR00598">
    <property type="entry name" value="HTHMARR"/>
</dbReference>
<keyword evidence="1" id="KW-0805">Transcription regulation</keyword>
<dbReference type="Gene3D" id="1.10.10.10">
    <property type="entry name" value="Winged helix-like DNA-binding domain superfamily/Winged helix DNA-binding domain"/>
    <property type="match status" value="1"/>
</dbReference>
<evidence type="ECO:0000256" key="3">
    <source>
        <dbReference type="ARBA" id="ARBA00023163"/>
    </source>
</evidence>
<proteinExistence type="predicted"/>
<dbReference type="InterPro" id="IPR036388">
    <property type="entry name" value="WH-like_DNA-bd_sf"/>
</dbReference>
<dbReference type="InterPro" id="IPR023187">
    <property type="entry name" value="Tscrpt_reg_MarR-type_CS"/>
</dbReference>
<evidence type="ECO:0000256" key="1">
    <source>
        <dbReference type="ARBA" id="ARBA00023015"/>
    </source>
</evidence>
<dbReference type="RefSeq" id="WP_345404564.1">
    <property type="nucleotide sequence ID" value="NZ_BAABHG010000016.1"/>
</dbReference>
<dbReference type="PROSITE" id="PS50995">
    <property type="entry name" value="HTH_MARR_2"/>
    <property type="match status" value="1"/>
</dbReference>
<comment type="caution">
    <text evidence="5">The sequence shown here is derived from an EMBL/GenBank/DDBJ whole genome shotgun (WGS) entry which is preliminary data.</text>
</comment>
<dbReference type="InterPro" id="IPR036390">
    <property type="entry name" value="WH_DNA-bd_sf"/>
</dbReference>
<dbReference type="PANTHER" id="PTHR33164">
    <property type="entry name" value="TRANSCRIPTIONAL REGULATOR, MARR FAMILY"/>
    <property type="match status" value="1"/>
</dbReference>
<evidence type="ECO:0000256" key="2">
    <source>
        <dbReference type="ARBA" id="ARBA00023125"/>
    </source>
</evidence>
<dbReference type="SUPFAM" id="SSF46785">
    <property type="entry name" value="Winged helix' DNA-binding domain"/>
    <property type="match status" value="1"/>
</dbReference>
<dbReference type="PROSITE" id="PS01117">
    <property type="entry name" value="HTH_MARR_1"/>
    <property type="match status" value="1"/>
</dbReference>
<dbReference type="SMART" id="SM00347">
    <property type="entry name" value="HTH_MARR"/>
    <property type="match status" value="1"/>
</dbReference>
<dbReference type="Pfam" id="PF12802">
    <property type="entry name" value="MarR_2"/>
    <property type="match status" value="1"/>
</dbReference>
<feature type="domain" description="HTH marR-type" evidence="4">
    <location>
        <begin position="9"/>
        <end position="142"/>
    </location>
</feature>
<evidence type="ECO:0000259" key="4">
    <source>
        <dbReference type="PROSITE" id="PS50995"/>
    </source>
</evidence>
<dbReference type="InterPro" id="IPR000835">
    <property type="entry name" value="HTH_MarR-typ"/>
</dbReference>
<dbReference type="EMBL" id="JBHUKU010000013">
    <property type="protein sequence ID" value="MFD2461526.1"/>
    <property type="molecule type" value="Genomic_DNA"/>
</dbReference>
<gene>
    <name evidence="5" type="ORF">ACFSYJ_23175</name>
</gene>
<dbReference type="Proteomes" id="UP001597419">
    <property type="component" value="Unassembled WGS sequence"/>
</dbReference>
<name>A0ABW5GKX8_9PSEU</name>
<evidence type="ECO:0000313" key="5">
    <source>
        <dbReference type="EMBL" id="MFD2461526.1"/>
    </source>
</evidence>
<protein>
    <submittedName>
        <fullName evidence="5">MarR family winged helix-turn-helix transcriptional regulator</fullName>
    </submittedName>
</protein>
<evidence type="ECO:0000313" key="6">
    <source>
        <dbReference type="Proteomes" id="UP001597419"/>
    </source>
</evidence>
<organism evidence="5 6">
    <name type="scientific">Amycolatopsis samaneae</name>
    <dbReference type="NCBI Taxonomy" id="664691"/>
    <lineage>
        <taxon>Bacteria</taxon>
        <taxon>Bacillati</taxon>
        <taxon>Actinomycetota</taxon>
        <taxon>Actinomycetes</taxon>
        <taxon>Pseudonocardiales</taxon>
        <taxon>Pseudonocardiaceae</taxon>
        <taxon>Amycolatopsis</taxon>
    </lineage>
</organism>